<organism evidence="2">
    <name type="scientific">uncultured Aureispira sp</name>
    <dbReference type="NCBI Taxonomy" id="1331704"/>
    <lineage>
        <taxon>Bacteria</taxon>
        <taxon>Pseudomonadati</taxon>
        <taxon>Bacteroidota</taxon>
        <taxon>Saprospiria</taxon>
        <taxon>Saprospirales</taxon>
        <taxon>Saprospiraceae</taxon>
        <taxon>Aureispira</taxon>
        <taxon>environmental samples</taxon>
    </lineage>
</organism>
<reference evidence="2" key="1">
    <citation type="submission" date="2020-01" db="EMBL/GenBank/DDBJ databases">
        <authorList>
            <person name="Meier V. D."/>
            <person name="Meier V D."/>
        </authorList>
    </citation>
    <scope>NUCLEOTIDE SEQUENCE</scope>
    <source>
        <strain evidence="2">HLG_WM_MAG_10</strain>
    </source>
</reference>
<evidence type="ECO:0000256" key="1">
    <source>
        <dbReference type="SAM" id="Phobius"/>
    </source>
</evidence>
<feature type="transmembrane region" description="Helical" evidence="1">
    <location>
        <begin position="60"/>
        <end position="78"/>
    </location>
</feature>
<keyword evidence="1" id="KW-0812">Transmembrane</keyword>
<sequence length="299" mass="35474">MSKKKVVKTKEELLQEYHELKRQKNSWWNILASENNSIKTIVGGFILYIGYLIVSSLNVNALLLVYTVVVVAVIWYWVDMLRVQYEENTKEYKQKMRVLSGEIRRWSKKKIVAEHKDLNSMEQRRFHIAKTMLPYIWGYTPEAIQQVDYYTYKGVDISTIQIKQEKKVQEYWFFATAFEQQHPEESTALLPRPYQHDKWEQIAYNNQIELPAFKEMFSISSSLFMHSYYLITTQLIRQFLALPTMDKWLVFRQNKVYLTLPKASIDLDIENLELLQKKVGEQALEAMALSTTFLSAIQR</sequence>
<keyword evidence="1" id="KW-0472">Membrane</keyword>
<name>A0A6S6S238_9BACT</name>
<dbReference type="EMBL" id="CACVAQ010000032">
    <property type="protein sequence ID" value="CAA6799402.1"/>
    <property type="molecule type" value="Genomic_DNA"/>
</dbReference>
<keyword evidence="1" id="KW-1133">Transmembrane helix</keyword>
<dbReference type="AlphaFoldDB" id="A0A6S6S238"/>
<accession>A0A6S6S238</accession>
<gene>
    <name evidence="2" type="ORF">HELGO_WM29432</name>
</gene>
<evidence type="ECO:0000313" key="2">
    <source>
        <dbReference type="EMBL" id="CAA6799402.1"/>
    </source>
</evidence>
<protein>
    <submittedName>
        <fullName evidence="2">Uncharacterized protein</fullName>
    </submittedName>
</protein>
<proteinExistence type="predicted"/>